<reference evidence="1" key="1">
    <citation type="submission" date="2019-08" db="EMBL/GenBank/DDBJ databases">
        <title>Genome sequence of Clostridiales bacterium MT110.</title>
        <authorList>
            <person name="Cao J."/>
        </authorList>
    </citation>
    <scope>NUCLEOTIDE SEQUENCE</scope>
    <source>
        <strain evidence="1">MT110</strain>
    </source>
</reference>
<name>A0ACD1AFD8_9FIRM</name>
<sequence>MREHFFNNRRSKWKEKKASATDGLWFLGCVLAGIGIGGIGNIQPSMLAQVFGRYDYASASRVVNTVVGFIRVTSFAIIGITLNLTGSFDRAYIILLAVTVVSFGLAYHIDDTCIGRQ</sequence>
<accession>A0ACD1AFD8</accession>
<proteinExistence type="predicted"/>
<evidence type="ECO:0000313" key="2">
    <source>
        <dbReference type="Proteomes" id="UP000594014"/>
    </source>
</evidence>
<dbReference type="EMBL" id="CP042469">
    <property type="protein sequence ID" value="QOX65210.1"/>
    <property type="molecule type" value="Genomic_DNA"/>
</dbReference>
<keyword evidence="2" id="KW-1185">Reference proteome</keyword>
<dbReference type="Proteomes" id="UP000594014">
    <property type="component" value="Chromosome"/>
</dbReference>
<evidence type="ECO:0000313" key="1">
    <source>
        <dbReference type="EMBL" id="QOX65210.1"/>
    </source>
</evidence>
<protein>
    <submittedName>
        <fullName evidence="1">Uncharacterized protein</fullName>
    </submittedName>
</protein>
<organism evidence="1 2">
    <name type="scientific">Anoxybacterium hadale</name>
    <dbReference type="NCBI Taxonomy" id="3408580"/>
    <lineage>
        <taxon>Bacteria</taxon>
        <taxon>Bacillati</taxon>
        <taxon>Bacillota</taxon>
        <taxon>Clostridia</taxon>
        <taxon>Peptostreptococcales</taxon>
        <taxon>Anaerovoracaceae</taxon>
        <taxon>Anoxybacterium</taxon>
    </lineage>
</organism>
<gene>
    <name evidence="1" type="ORF">FRZ06_18565</name>
</gene>